<feature type="region of interest" description="Disordered" evidence="1">
    <location>
        <begin position="1"/>
        <end position="96"/>
    </location>
</feature>
<comment type="caution">
    <text evidence="2">The sequence shown here is derived from an EMBL/GenBank/DDBJ whole genome shotgun (WGS) entry which is preliminary data.</text>
</comment>
<gene>
    <name evidence="2" type="ORF">WMY93_004257</name>
</gene>
<evidence type="ECO:0000313" key="3">
    <source>
        <dbReference type="Proteomes" id="UP001460270"/>
    </source>
</evidence>
<accession>A0AAW0PRJ4</accession>
<protein>
    <submittedName>
        <fullName evidence="2">Uncharacterized protein</fullName>
    </submittedName>
</protein>
<feature type="compositionally biased region" description="Basic and acidic residues" evidence="1">
    <location>
        <begin position="87"/>
        <end position="96"/>
    </location>
</feature>
<evidence type="ECO:0000256" key="1">
    <source>
        <dbReference type="SAM" id="MobiDB-lite"/>
    </source>
</evidence>
<feature type="compositionally biased region" description="Polar residues" evidence="1">
    <location>
        <begin position="61"/>
        <end position="73"/>
    </location>
</feature>
<name>A0AAW0PRJ4_9GOBI</name>
<proteinExistence type="predicted"/>
<dbReference type="EMBL" id="JBBPFD010000003">
    <property type="protein sequence ID" value="KAK7933361.1"/>
    <property type="molecule type" value="Genomic_DNA"/>
</dbReference>
<sequence>MRPGTRWSGRDGDRSRYARDAEVAQHTAVEAGETGSKQDESKTSSTVRADTALEHNREKNGSTTTDPNLSSWTEVGRKVRNPQGRVEVCESDKARP</sequence>
<evidence type="ECO:0000313" key="2">
    <source>
        <dbReference type="EMBL" id="KAK7933361.1"/>
    </source>
</evidence>
<feature type="compositionally biased region" description="Basic and acidic residues" evidence="1">
    <location>
        <begin position="51"/>
        <end position="60"/>
    </location>
</feature>
<organism evidence="2 3">
    <name type="scientific">Mugilogobius chulae</name>
    <name type="common">yellowstripe goby</name>
    <dbReference type="NCBI Taxonomy" id="88201"/>
    <lineage>
        <taxon>Eukaryota</taxon>
        <taxon>Metazoa</taxon>
        <taxon>Chordata</taxon>
        <taxon>Craniata</taxon>
        <taxon>Vertebrata</taxon>
        <taxon>Euteleostomi</taxon>
        <taxon>Actinopterygii</taxon>
        <taxon>Neopterygii</taxon>
        <taxon>Teleostei</taxon>
        <taxon>Neoteleostei</taxon>
        <taxon>Acanthomorphata</taxon>
        <taxon>Gobiaria</taxon>
        <taxon>Gobiiformes</taxon>
        <taxon>Gobioidei</taxon>
        <taxon>Gobiidae</taxon>
        <taxon>Gobionellinae</taxon>
        <taxon>Mugilogobius</taxon>
    </lineage>
</organism>
<keyword evidence="3" id="KW-1185">Reference proteome</keyword>
<dbReference type="Proteomes" id="UP001460270">
    <property type="component" value="Unassembled WGS sequence"/>
</dbReference>
<reference evidence="3" key="1">
    <citation type="submission" date="2024-04" db="EMBL/GenBank/DDBJ databases">
        <title>Salinicola lusitanus LLJ914,a marine bacterium isolated from the Okinawa Trough.</title>
        <authorList>
            <person name="Li J."/>
        </authorList>
    </citation>
    <scope>NUCLEOTIDE SEQUENCE [LARGE SCALE GENOMIC DNA]</scope>
</reference>
<dbReference type="AlphaFoldDB" id="A0AAW0PRJ4"/>
<feature type="compositionally biased region" description="Basic and acidic residues" evidence="1">
    <location>
        <begin position="8"/>
        <end position="23"/>
    </location>
</feature>